<dbReference type="PANTHER" id="PTHR11803">
    <property type="entry name" value="2-IMINOBUTANOATE/2-IMINOPROPANOATE DEAMINASE RIDA"/>
    <property type="match status" value="1"/>
</dbReference>
<dbReference type="STRING" id="228230.RMCC_4903"/>
<dbReference type="OrthoDB" id="4375842at2"/>
<evidence type="ECO:0000313" key="2">
    <source>
        <dbReference type="EMBL" id="GAS97938.1"/>
    </source>
</evidence>
<organism evidence="2 3">
    <name type="scientific">Mycolicibacterium canariasense</name>
    <name type="common">Mycobacterium canariasense</name>
    <dbReference type="NCBI Taxonomy" id="228230"/>
    <lineage>
        <taxon>Bacteria</taxon>
        <taxon>Bacillati</taxon>
        <taxon>Actinomycetota</taxon>
        <taxon>Actinomycetes</taxon>
        <taxon>Mycobacteriales</taxon>
        <taxon>Mycobacteriaceae</taxon>
        <taxon>Mycolicibacterium</taxon>
    </lineage>
</organism>
<reference evidence="3" key="1">
    <citation type="journal article" date="2016" name="Genome Announc.">
        <title>Draft Genome Sequences of Five Rapidly Growing Mycobacterium Species, M. thermoresistibile, M. fortuitum subsp. acetamidolyticum, M. canariasense, M. brisbanense, and M. novocastrense.</title>
        <authorList>
            <person name="Katahira K."/>
            <person name="Ogura Y."/>
            <person name="Gotoh Y."/>
            <person name="Hayashi T."/>
        </authorList>
    </citation>
    <scope>NUCLEOTIDE SEQUENCE [LARGE SCALE GENOMIC DNA]</scope>
    <source>
        <strain evidence="3">JCM15298</strain>
    </source>
</reference>
<dbReference type="RefSeq" id="WP_062658794.1">
    <property type="nucleotide sequence ID" value="NZ_BCSY01000078.1"/>
</dbReference>
<dbReference type="EMBL" id="BCSY01000078">
    <property type="protein sequence ID" value="GAS97938.1"/>
    <property type="molecule type" value="Genomic_DNA"/>
</dbReference>
<dbReference type="GO" id="GO:0005829">
    <property type="term" value="C:cytosol"/>
    <property type="evidence" value="ECO:0007669"/>
    <property type="project" value="TreeGrafter"/>
</dbReference>
<proteinExistence type="inferred from homology"/>
<reference evidence="3" key="2">
    <citation type="submission" date="2016-02" db="EMBL/GenBank/DDBJ databases">
        <title>Draft genome sequence of five rapidly growing Mycobacterium species.</title>
        <authorList>
            <person name="Katahira K."/>
            <person name="Gotou Y."/>
            <person name="Iida K."/>
            <person name="Ogura Y."/>
            <person name="Hayashi T."/>
        </authorList>
    </citation>
    <scope>NUCLEOTIDE SEQUENCE [LARGE SCALE GENOMIC DNA]</scope>
    <source>
        <strain evidence="3">JCM15298</strain>
    </source>
</reference>
<evidence type="ECO:0000256" key="1">
    <source>
        <dbReference type="ARBA" id="ARBA00010552"/>
    </source>
</evidence>
<sequence>MTTKTTTQPPGIWNPGEHLFAQCTVVTNPTRTVYLAGQTSIDENGDIIGVGDVETQIRTSFANIATILAHVGGTIEDVAKITAYFVDMAALPVYTQVLGELFPKVRPSQTVVEVVRLAMPELLVEIDATAVL</sequence>
<dbReference type="InterPro" id="IPR006175">
    <property type="entry name" value="YjgF/YER057c/UK114"/>
</dbReference>
<dbReference type="Proteomes" id="UP000069443">
    <property type="component" value="Unassembled WGS sequence"/>
</dbReference>
<protein>
    <submittedName>
        <fullName evidence="2">Endoribonuclease L-PSP</fullName>
    </submittedName>
</protein>
<dbReference type="InterPro" id="IPR035959">
    <property type="entry name" value="RutC-like_sf"/>
</dbReference>
<accession>A0A117IBH3</accession>
<dbReference type="CDD" id="cd00448">
    <property type="entry name" value="YjgF_YER057c_UK114_family"/>
    <property type="match status" value="1"/>
</dbReference>
<evidence type="ECO:0000313" key="3">
    <source>
        <dbReference type="Proteomes" id="UP000069443"/>
    </source>
</evidence>
<dbReference type="AlphaFoldDB" id="A0A117IBH3"/>
<dbReference type="SUPFAM" id="SSF55298">
    <property type="entry name" value="YjgF-like"/>
    <property type="match status" value="1"/>
</dbReference>
<keyword evidence="3" id="KW-1185">Reference proteome</keyword>
<comment type="caution">
    <text evidence="2">The sequence shown here is derived from an EMBL/GenBank/DDBJ whole genome shotgun (WGS) entry which is preliminary data.</text>
</comment>
<comment type="similarity">
    <text evidence="1">Belongs to the RutC family.</text>
</comment>
<dbReference type="Pfam" id="PF01042">
    <property type="entry name" value="Ribonuc_L-PSP"/>
    <property type="match status" value="1"/>
</dbReference>
<dbReference type="PANTHER" id="PTHR11803:SF58">
    <property type="entry name" value="PROTEIN HMF1-RELATED"/>
    <property type="match status" value="1"/>
</dbReference>
<dbReference type="Gene3D" id="3.30.1330.40">
    <property type="entry name" value="RutC-like"/>
    <property type="match status" value="1"/>
</dbReference>
<gene>
    <name evidence="2" type="ORF">RMCC_4903</name>
</gene>
<dbReference type="GO" id="GO:0019239">
    <property type="term" value="F:deaminase activity"/>
    <property type="evidence" value="ECO:0007669"/>
    <property type="project" value="TreeGrafter"/>
</dbReference>
<name>A0A117IBH3_MYCCR</name>